<dbReference type="InterPro" id="IPR036779">
    <property type="entry name" value="LysM_dom_sf"/>
</dbReference>
<evidence type="ECO:0000259" key="1">
    <source>
        <dbReference type="PROSITE" id="PS51782"/>
    </source>
</evidence>
<dbReference type="InterPro" id="IPR018392">
    <property type="entry name" value="LysM"/>
</dbReference>
<reference evidence="3" key="1">
    <citation type="submission" date="2015-05" db="EMBL/GenBank/DDBJ databases">
        <authorList>
            <person name="Urmite Genomes"/>
        </authorList>
    </citation>
    <scope>NUCLEOTIDE SEQUENCE [LARGE SCALE GENOMIC DNA]</scope>
    <source>
        <strain evidence="3">LF1</strain>
    </source>
</reference>
<evidence type="ECO:0000313" key="3">
    <source>
        <dbReference type="Proteomes" id="UP000199087"/>
    </source>
</evidence>
<gene>
    <name evidence="2" type="ORF">BN000_04154</name>
</gene>
<accession>A0A0U1P1Q9</accession>
<protein>
    <recommendedName>
        <fullName evidence="1">LysM domain-containing protein</fullName>
    </recommendedName>
</protein>
<dbReference type="Proteomes" id="UP000199087">
    <property type="component" value="Unassembled WGS sequence"/>
</dbReference>
<dbReference type="Gene3D" id="3.10.350.10">
    <property type="entry name" value="LysM domain"/>
    <property type="match status" value="1"/>
</dbReference>
<dbReference type="RefSeq" id="WP_090637536.1">
    <property type="nucleotide sequence ID" value="NZ_CVRB01000004.1"/>
</dbReference>
<dbReference type="STRING" id="1499688.BN000_04154"/>
<dbReference type="AlphaFoldDB" id="A0A0U1P1Q9"/>
<dbReference type="OrthoDB" id="2691912at2"/>
<proteinExistence type="predicted"/>
<dbReference type="EMBL" id="CVRB01000004">
    <property type="protein sequence ID" value="CRK84153.1"/>
    <property type="molecule type" value="Genomic_DNA"/>
</dbReference>
<name>A0A0U1P1Q9_9BACI</name>
<keyword evidence="3" id="KW-1185">Reference proteome</keyword>
<organism evidence="2 3">
    <name type="scientific">Neobacillus massiliamazoniensis</name>
    <dbReference type="NCBI Taxonomy" id="1499688"/>
    <lineage>
        <taxon>Bacteria</taxon>
        <taxon>Bacillati</taxon>
        <taxon>Bacillota</taxon>
        <taxon>Bacilli</taxon>
        <taxon>Bacillales</taxon>
        <taxon>Bacillaceae</taxon>
        <taxon>Neobacillus</taxon>
    </lineage>
</organism>
<sequence>MKGLFGVLLVILIVYAIYIDLTVGTLPNTNKTNLEAEPTSAVVKQVNKNMPVFEEKVKPGDTVISIVEHHINKPLPVSITDLIDDFRKLNPGENPEKIQIGVTYQFPDY</sequence>
<dbReference type="CDD" id="cd00118">
    <property type="entry name" value="LysM"/>
    <property type="match status" value="1"/>
</dbReference>
<evidence type="ECO:0000313" key="2">
    <source>
        <dbReference type="EMBL" id="CRK84153.1"/>
    </source>
</evidence>
<dbReference type="PROSITE" id="PS51782">
    <property type="entry name" value="LYSM"/>
    <property type="match status" value="1"/>
</dbReference>
<feature type="domain" description="LysM" evidence="1">
    <location>
        <begin position="53"/>
        <end position="106"/>
    </location>
</feature>